<keyword evidence="1 5" id="KW-0489">Methyltransferase</keyword>
<feature type="compositionally biased region" description="Basic and acidic residues" evidence="4">
    <location>
        <begin position="183"/>
        <end position="199"/>
    </location>
</feature>
<evidence type="ECO:0000256" key="1">
    <source>
        <dbReference type="ARBA" id="ARBA00022603"/>
    </source>
</evidence>
<name>A0A3N6LTK4_NATCH</name>
<evidence type="ECO:0000256" key="2">
    <source>
        <dbReference type="ARBA" id="ARBA00022679"/>
    </source>
</evidence>
<dbReference type="AlphaFoldDB" id="A0A3N6LTK4"/>
<dbReference type="Proteomes" id="UP000282323">
    <property type="component" value="Unassembled WGS sequence"/>
</dbReference>
<reference evidence="5 6" key="1">
    <citation type="submission" date="2018-10" db="EMBL/GenBank/DDBJ databases">
        <title>Natrarchaeobius chitinivorans gen. nov., sp. nov., and Natrarchaeobius haloalkaliphilus sp. nov., alkaliphilic, chitin-utilizing haloarchaea from hypersaline alkaline lakes.</title>
        <authorList>
            <person name="Sorokin D.Y."/>
            <person name="Elcheninov A.G."/>
            <person name="Kostrikina N.A."/>
            <person name="Bale N.J."/>
            <person name="Sinninghe Damste J.S."/>
            <person name="Khijniak T.V."/>
            <person name="Kublanov I.V."/>
            <person name="Toshchakov S.V."/>
        </authorList>
    </citation>
    <scope>NUCLEOTIDE SEQUENCE [LARGE SCALE GENOMIC DNA]</scope>
    <source>
        <strain evidence="5 6">AArcht4T</strain>
    </source>
</reference>
<dbReference type="InterPro" id="IPR029063">
    <property type="entry name" value="SAM-dependent_MTases_sf"/>
</dbReference>
<evidence type="ECO:0000313" key="5">
    <source>
        <dbReference type="EMBL" id="RQG93438.1"/>
    </source>
</evidence>
<evidence type="ECO:0000256" key="3">
    <source>
        <dbReference type="ARBA" id="ARBA00022691"/>
    </source>
</evidence>
<keyword evidence="6" id="KW-1185">Reference proteome</keyword>
<dbReference type="CDD" id="cd02440">
    <property type="entry name" value="AdoMet_MTases"/>
    <property type="match status" value="1"/>
</dbReference>
<dbReference type="Pfam" id="PF01596">
    <property type="entry name" value="Methyltransf_3"/>
    <property type="match status" value="1"/>
</dbReference>
<dbReference type="PANTHER" id="PTHR43167">
    <property type="entry name" value="PUTATIVE (AFU_ORTHOLOGUE AFUA_6G01830)-RELATED"/>
    <property type="match status" value="1"/>
</dbReference>
<keyword evidence="3" id="KW-0949">S-adenosyl-L-methionine</keyword>
<dbReference type="SUPFAM" id="SSF53335">
    <property type="entry name" value="S-adenosyl-L-methionine-dependent methyltransferases"/>
    <property type="match status" value="1"/>
</dbReference>
<accession>A0A3N6LTK4</accession>
<dbReference type="RefSeq" id="WP_124196516.1">
    <property type="nucleotide sequence ID" value="NZ_REGA01000014.1"/>
</dbReference>
<evidence type="ECO:0000313" key="6">
    <source>
        <dbReference type="Proteomes" id="UP000282323"/>
    </source>
</evidence>
<dbReference type="GO" id="GO:0008171">
    <property type="term" value="F:O-methyltransferase activity"/>
    <property type="evidence" value="ECO:0007669"/>
    <property type="project" value="InterPro"/>
</dbReference>
<dbReference type="InterPro" id="IPR002935">
    <property type="entry name" value="SAM_O-MeTrfase"/>
</dbReference>
<dbReference type="GO" id="GO:0032259">
    <property type="term" value="P:methylation"/>
    <property type="evidence" value="ECO:0007669"/>
    <property type="project" value="UniProtKB-KW"/>
</dbReference>
<feature type="region of interest" description="Disordered" evidence="4">
    <location>
        <begin position="177"/>
        <end position="199"/>
    </location>
</feature>
<organism evidence="5 6">
    <name type="scientific">Natrarchaeobius chitinivorans</name>
    <dbReference type="NCBI Taxonomy" id="1679083"/>
    <lineage>
        <taxon>Archaea</taxon>
        <taxon>Methanobacteriati</taxon>
        <taxon>Methanobacteriota</taxon>
        <taxon>Stenosarchaea group</taxon>
        <taxon>Halobacteria</taxon>
        <taxon>Halobacteriales</taxon>
        <taxon>Natrialbaceae</taxon>
        <taxon>Natrarchaeobius</taxon>
    </lineage>
</organism>
<dbReference type="PANTHER" id="PTHR43167:SF1">
    <property type="entry name" value="PUTATIVE (AFU_ORTHOLOGUE AFUA_6G01830)-RELATED"/>
    <property type="match status" value="1"/>
</dbReference>
<dbReference type="PROSITE" id="PS51682">
    <property type="entry name" value="SAM_OMT_I"/>
    <property type="match status" value="1"/>
</dbReference>
<dbReference type="Gene3D" id="3.40.50.150">
    <property type="entry name" value="Vaccinia Virus protein VP39"/>
    <property type="match status" value="1"/>
</dbReference>
<proteinExistence type="predicted"/>
<gene>
    <name evidence="5" type="ORF">EA473_15555</name>
</gene>
<comment type="caution">
    <text evidence="5">The sequence shown here is derived from an EMBL/GenBank/DDBJ whole genome shotgun (WGS) entry which is preliminary data.</text>
</comment>
<protein>
    <submittedName>
        <fullName evidence="5">O-methyltransferase</fullName>
    </submittedName>
</protein>
<keyword evidence="2 5" id="KW-0808">Transferase</keyword>
<dbReference type="OrthoDB" id="21414at2157"/>
<sequence length="242" mass="26541">MDVLDDDIARFVRTVGPDPDETLREMDEFADAEGFPHVGPDVGAFLRFVARSVGADRIFEFGSGYGYSAYWFADALPEDGEIVLTEVDEDELELARTYLTEGGYDDLARYELGDAMETIERSDGPFDVVLVDHQKHRYVDAFEAVRPKVPVGGVIVADNAITAGPIEFEKLLDSVTGGSRENGASERDEGTDSDADHGHADVEMNEHTRGIADYLDRVTADPAFETIVLPLGEGIAISYRVE</sequence>
<evidence type="ECO:0000256" key="4">
    <source>
        <dbReference type="SAM" id="MobiDB-lite"/>
    </source>
</evidence>
<dbReference type="EMBL" id="REGA01000014">
    <property type="protein sequence ID" value="RQG93438.1"/>
    <property type="molecule type" value="Genomic_DNA"/>
</dbReference>